<feature type="compositionally biased region" description="Acidic residues" evidence="1">
    <location>
        <begin position="92"/>
        <end position="109"/>
    </location>
</feature>
<feature type="region of interest" description="Disordered" evidence="1">
    <location>
        <begin position="49"/>
        <end position="119"/>
    </location>
</feature>
<dbReference type="InterPro" id="IPR009988">
    <property type="entry name" value="DUF1510"/>
</dbReference>
<keyword evidence="2" id="KW-1133">Transmembrane helix</keyword>
<keyword evidence="5" id="KW-1185">Reference proteome</keyword>
<evidence type="ECO:0000259" key="3">
    <source>
        <dbReference type="Pfam" id="PF07423"/>
    </source>
</evidence>
<evidence type="ECO:0000256" key="1">
    <source>
        <dbReference type="SAM" id="MobiDB-lite"/>
    </source>
</evidence>
<reference evidence="4" key="1">
    <citation type="submission" date="2020-02" db="EMBL/GenBank/DDBJ databases">
        <title>Bacillus sedimentmangrovi sp. nov., isolated from sediment of the mangrove ecosystem.</title>
        <authorList>
            <person name="Liu G."/>
        </authorList>
    </citation>
    <scope>NUCLEOTIDE SEQUENCE [LARGE SCALE GENOMIC DNA]</scope>
    <source>
        <strain evidence="4">SgZ-7</strain>
    </source>
</reference>
<keyword evidence="2" id="KW-0812">Transmembrane</keyword>
<feature type="transmembrane region" description="Helical" evidence="2">
    <location>
        <begin position="21"/>
        <end position="43"/>
    </location>
</feature>
<dbReference type="AlphaFoldDB" id="A0A6B3TSX7"/>
<feature type="domain" description="DUF1510" evidence="3">
    <location>
        <begin position="128"/>
        <end position="220"/>
    </location>
</feature>
<protein>
    <submittedName>
        <fullName evidence="4">DUF1510 family protein</fullName>
    </submittedName>
</protein>
<sequence>MNNDFQKNSRSLYRAKRRKTNLILNSLIVIVLTLIIIVAYNIFATGNDEKATTQEASPKTEHKTATNNKEKKEETEEKKDEKVEESSKEEDANLEEEQEEEASASEQADESQAVITEGGSNSNVIRTIVNPSWKPVGTTQTGEHTVVYDKSSVDWQEMLNAISYATGLDQSNMTVYWLGRDRTTANSSIGTVASKDKSLKYKVYITWVDNEGWMPTKVEEIAEIQR</sequence>
<dbReference type="EMBL" id="JAAIUV010000019">
    <property type="protein sequence ID" value="NEX79588.1"/>
    <property type="molecule type" value="Genomic_DNA"/>
</dbReference>
<evidence type="ECO:0000313" key="5">
    <source>
        <dbReference type="Proteomes" id="UP000481621"/>
    </source>
</evidence>
<gene>
    <name evidence="4" type="ORF">G4Z05_12040</name>
</gene>
<proteinExistence type="predicted"/>
<evidence type="ECO:0000256" key="2">
    <source>
        <dbReference type="SAM" id="Phobius"/>
    </source>
</evidence>
<organism evidence="4 5">
    <name type="scientific">Neobacillus thermocopriae</name>
    <dbReference type="NCBI Taxonomy" id="1215031"/>
    <lineage>
        <taxon>Bacteria</taxon>
        <taxon>Bacillati</taxon>
        <taxon>Bacillota</taxon>
        <taxon>Bacilli</taxon>
        <taxon>Bacillales</taxon>
        <taxon>Bacillaceae</taxon>
        <taxon>Neobacillus</taxon>
    </lineage>
</organism>
<feature type="compositionally biased region" description="Basic and acidic residues" evidence="1">
    <location>
        <begin position="49"/>
        <end position="91"/>
    </location>
</feature>
<evidence type="ECO:0000313" key="4">
    <source>
        <dbReference type="EMBL" id="NEX79588.1"/>
    </source>
</evidence>
<name>A0A6B3TSX7_9BACI</name>
<dbReference type="RefSeq" id="WP_163252119.1">
    <property type="nucleotide sequence ID" value="NZ_JAAIUV010000019.1"/>
</dbReference>
<dbReference type="Pfam" id="PF07423">
    <property type="entry name" value="DUF1510"/>
    <property type="match status" value="1"/>
</dbReference>
<comment type="caution">
    <text evidence="4">The sequence shown here is derived from an EMBL/GenBank/DDBJ whole genome shotgun (WGS) entry which is preliminary data.</text>
</comment>
<dbReference type="Proteomes" id="UP000481621">
    <property type="component" value="Unassembled WGS sequence"/>
</dbReference>
<accession>A0A6B3TSX7</accession>
<keyword evidence="2" id="KW-0472">Membrane</keyword>